<dbReference type="Proteomes" id="UP000005408">
    <property type="component" value="Unassembled WGS sequence"/>
</dbReference>
<dbReference type="EMBL" id="JH823226">
    <property type="protein sequence ID" value="EKC41566.1"/>
    <property type="molecule type" value="Genomic_DNA"/>
</dbReference>
<reference evidence="3" key="2">
    <citation type="submission" date="2022-08" db="UniProtKB">
        <authorList>
            <consortium name="EnsemblMetazoa"/>
        </authorList>
    </citation>
    <scope>IDENTIFICATION</scope>
    <source>
        <strain evidence="3">05x7-T-G4-1.051#20</strain>
    </source>
</reference>
<proteinExistence type="predicted"/>
<evidence type="ECO:0000256" key="1">
    <source>
        <dbReference type="SAM" id="Phobius"/>
    </source>
</evidence>
<evidence type="ECO:0000313" key="2">
    <source>
        <dbReference type="EMBL" id="EKC41566.1"/>
    </source>
</evidence>
<keyword evidence="1" id="KW-0472">Membrane</keyword>
<evidence type="ECO:0000313" key="4">
    <source>
        <dbReference type="Proteomes" id="UP000005408"/>
    </source>
</evidence>
<organism evidence="2">
    <name type="scientific">Magallana gigas</name>
    <name type="common">Pacific oyster</name>
    <name type="synonym">Crassostrea gigas</name>
    <dbReference type="NCBI Taxonomy" id="29159"/>
    <lineage>
        <taxon>Eukaryota</taxon>
        <taxon>Metazoa</taxon>
        <taxon>Spiralia</taxon>
        <taxon>Lophotrochozoa</taxon>
        <taxon>Mollusca</taxon>
        <taxon>Bivalvia</taxon>
        <taxon>Autobranchia</taxon>
        <taxon>Pteriomorphia</taxon>
        <taxon>Ostreida</taxon>
        <taxon>Ostreoidea</taxon>
        <taxon>Ostreidae</taxon>
        <taxon>Magallana</taxon>
    </lineage>
</organism>
<gene>
    <name evidence="2" type="ORF">CGI_10022117</name>
</gene>
<keyword evidence="4" id="KW-1185">Reference proteome</keyword>
<dbReference type="EnsemblMetazoa" id="G26686.5">
    <property type="protein sequence ID" value="G26686.5:cds"/>
    <property type="gene ID" value="G26686"/>
</dbReference>
<sequence>MHNSDMDVPGSLNGSSNFEHNQTLNGSIIPKINVSVVLDSDNSLLTEYSGSPPRDPPIPLLIASSVAAIGILIFICLAYYCHSLQLDSRARQLAVKLATKTSFVGVPPSYTSTSIMSATDSELSYQKRRNTLRAPSLTPSVPSSRSLRGSVNWSALADHDVVTYSAPRRHSTFII</sequence>
<name>K1S2P3_MAGGI</name>
<dbReference type="EnsemblMetazoa" id="G26686.3">
    <property type="protein sequence ID" value="G26686.3:cds"/>
    <property type="gene ID" value="G26686"/>
</dbReference>
<dbReference type="AlphaFoldDB" id="K1S2P3"/>
<dbReference type="EnsemblMetazoa" id="G26686.2">
    <property type="protein sequence ID" value="G26686.2:cds"/>
    <property type="gene ID" value="G26686"/>
</dbReference>
<feature type="transmembrane region" description="Helical" evidence="1">
    <location>
        <begin position="58"/>
        <end position="81"/>
    </location>
</feature>
<accession>K1S2P3</accession>
<dbReference type="EnsemblMetazoa" id="G26686.6">
    <property type="protein sequence ID" value="G26686.6:cds"/>
    <property type="gene ID" value="G26686"/>
</dbReference>
<dbReference type="HOGENOM" id="CLU_1534037_0_0_1"/>
<protein>
    <submittedName>
        <fullName evidence="2 3">Uncharacterized protein</fullName>
    </submittedName>
</protein>
<dbReference type="EnsemblMetazoa" id="G26686.7">
    <property type="protein sequence ID" value="G26686.7:cds"/>
    <property type="gene ID" value="G26686"/>
</dbReference>
<reference evidence="2" key="1">
    <citation type="journal article" date="2012" name="Nature">
        <title>The oyster genome reveals stress adaptation and complexity of shell formation.</title>
        <authorList>
            <person name="Zhang G."/>
            <person name="Fang X."/>
            <person name="Guo X."/>
            <person name="Li L."/>
            <person name="Luo R."/>
            <person name="Xu F."/>
            <person name="Yang P."/>
            <person name="Zhang L."/>
            <person name="Wang X."/>
            <person name="Qi H."/>
            <person name="Xiong Z."/>
            <person name="Que H."/>
            <person name="Xie Y."/>
            <person name="Holland P.W."/>
            <person name="Paps J."/>
            <person name="Zhu Y."/>
            <person name="Wu F."/>
            <person name="Chen Y."/>
            <person name="Wang J."/>
            <person name="Peng C."/>
            <person name="Meng J."/>
            <person name="Yang L."/>
            <person name="Liu J."/>
            <person name="Wen B."/>
            <person name="Zhang N."/>
            <person name="Huang Z."/>
            <person name="Zhu Q."/>
            <person name="Feng Y."/>
            <person name="Mount A."/>
            <person name="Hedgecock D."/>
            <person name="Xu Z."/>
            <person name="Liu Y."/>
            <person name="Domazet-Loso T."/>
            <person name="Du Y."/>
            <person name="Sun X."/>
            <person name="Zhang S."/>
            <person name="Liu B."/>
            <person name="Cheng P."/>
            <person name="Jiang X."/>
            <person name="Li J."/>
            <person name="Fan D."/>
            <person name="Wang W."/>
            <person name="Fu W."/>
            <person name="Wang T."/>
            <person name="Wang B."/>
            <person name="Zhang J."/>
            <person name="Peng Z."/>
            <person name="Li Y."/>
            <person name="Li N."/>
            <person name="Wang J."/>
            <person name="Chen M."/>
            <person name="He Y."/>
            <person name="Tan F."/>
            <person name="Song X."/>
            <person name="Zheng Q."/>
            <person name="Huang R."/>
            <person name="Yang H."/>
            <person name="Du X."/>
            <person name="Chen L."/>
            <person name="Yang M."/>
            <person name="Gaffney P.M."/>
            <person name="Wang S."/>
            <person name="Luo L."/>
            <person name="She Z."/>
            <person name="Ming Y."/>
            <person name="Huang W."/>
            <person name="Zhang S."/>
            <person name="Huang B."/>
            <person name="Zhang Y."/>
            <person name="Qu T."/>
            <person name="Ni P."/>
            <person name="Miao G."/>
            <person name="Wang J."/>
            <person name="Wang Q."/>
            <person name="Steinberg C.E."/>
            <person name="Wang H."/>
            <person name="Li N."/>
            <person name="Qian L."/>
            <person name="Zhang G."/>
            <person name="Li Y."/>
            <person name="Yang H."/>
            <person name="Liu X."/>
            <person name="Wang J."/>
            <person name="Yin Y."/>
            <person name="Wang J."/>
        </authorList>
    </citation>
    <scope>NUCLEOTIDE SEQUENCE [LARGE SCALE GENOMIC DNA]</scope>
    <source>
        <strain evidence="2">05x7-T-G4-1.051#20</strain>
    </source>
</reference>
<keyword evidence="1" id="KW-1133">Transmembrane helix</keyword>
<keyword evidence="1" id="KW-0812">Transmembrane</keyword>
<dbReference type="EnsemblMetazoa" id="G26686.4">
    <property type="protein sequence ID" value="G26686.4:cds"/>
    <property type="gene ID" value="G26686"/>
</dbReference>
<evidence type="ECO:0000313" key="3">
    <source>
        <dbReference type="EnsemblMetazoa" id="G26686.2:cds"/>
    </source>
</evidence>